<dbReference type="SUPFAM" id="SSF81321">
    <property type="entry name" value="Family A G protein-coupled receptor-like"/>
    <property type="match status" value="1"/>
</dbReference>
<evidence type="ECO:0000313" key="11">
    <source>
        <dbReference type="EMBL" id="EDO37556.1"/>
    </source>
</evidence>
<dbReference type="InterPro" id="IPR000276">
    <property type="entry name" value="GPCR_Rhodpsn"/>
</dbReference>
<dbReference type="PANTHER" id="PTHR22752">
    <property type="entry name" value="G PROTEIN-COUPLED RECEPTOR"/>
    <property type="match status" value="1"/>
</dbReference>
<evidence type="ECO:0000256" key="5">
    <source>
        <dbReference type="ARBA" id="ARBA00023040"/>
    </source>
</evidence>
<dbReference type="PROSITE" id="PS50262">
    <property type="entry name" value="G_PROTEIN_RECEP_F1_2"/>
    <property type="match status" value="1"/>
</dbReference>
<dbReference type="GO" id="GO:0007602">
    <property type="term" value="P:phototransduction"/>
    <property type="evidence" value="ECO:0000318"/>
    <property type="project" value="GO_Central"/>
</dbReference>
<feature type="transmembrane region" description="Helical" evidence="9">
    <location>
        <begin position="272"/>
        <end position="295"/>
    </location>
</feature>
<dbReference type="AlphaFoldDB" id="A7SFG7"/>
<feature type="transmembrane region" description="Helical" evidence="9">
    <location>
        <begin position="138"/>
        <end position="163"/>
    </location>
</feature>
<dbReference type="GO" id="GO:0007186">
    <property type="term" value="P:G protein-coupled receptor signaling pathway"/>
    <property type="evidence" value="ECO:0000318"/>
    <property type="project" value="GO_Central"/>
</dbReference>
<organism evidence="11 12">
    <name type="scientific">Nematostella vectensis</name>
    <name type="common">Starlet sea anemone</name>
    <dbReference type="NCBI Taxonomy" id="45351"/>
    <lineage>
        <taxon>Eukaryota</taxon>
        <taxon>Metazoa</taxon>
        <taxon>Cnidaria</taxon>
        <taxon>Anthozoa</taxon>
        <taxon>Hexacorallia</taxon>
        <taxon>Actiniaria</taxon>
        <taxon>Edwardsiidae</taxon>
        <taxon>Nematostella</taxon>
    </lineage>
</organism>
<dbReference type="GO" id="GO:0008020">
    <property type="term" value="F:G protein-coupled photoreceptor activity"/>
    <property type="evidence" value="ECO:0000318"/>
    <property type="project" value="GO_Central"/>
</dbReference>
<dbReference type="GO" id="GO:0071482">
    <property type="term" value="P:cellular response to light stimulus"/>
    <property type="evidence" value="ECO:0000318"/>
    <property type="project" value="GO_Central"/>
</dbReference>
<keyword evidence="3 9" id="KW-0812">Transmembrane</keyword>
<evidence type="ECO:0000256" key="8">
    <source>
        <dbReference type="ARBA" id="ARBA00023224"/>
    </source>
</evidence>
<feature type="transmembrane region" description="Helical" evidence="9">
    <location>
        <begin position="61"/>
        <end position="86"/>
    </location>
</feature>
<accession>A7SFG7</accession>
<feature type="transmembrane region" description="Helical" evidence="9">
    <location>
        <begin position="24"/>
        <end position="49"/>
    </location>
</feature>
<dbReference type="CDD" id="cd00637">
    <property type="entry name" value="7tm_classA_rhodopsin-like"/>
    <property type="match status" value="1"/>
</dbReference>
<feature type="transmembrane region" description="Helical" evidence="9">
    <location>
        <begin position="238"/>
        <end position="260"/>
    </location>
</feature>
<dbReference type="GO" id="GO:0005886">
    <property type="term" value="C:plasma membrane"/>
    <property type="evidence" value="ECO:0000318"/>
    <property type="project" value="GO_Central"/>
</dbReference>
<gene>
    <name evidence="11" type="ORF">NEMVEDRAFT_v1g211467</name>
</gene>
<evidence type="ECO:0000256" key="2">
    <source>
        <dbReference type="ARBA" id="ARBA00022475"/>
    </source>
</evidence>
<dbReference type="Pfam" id="PF00001">
    <property type="entry name" value="7tm_1"/>
    <property type="match status" value="1"/>
</dbReference>
<dbReference type="KEGG" id="nve:5509090"/>
<keyword evidence="6 9" id="KW-0472">Membrane</keyword>
<keyword evidence="8" id="KW-0807">Transducer</keyword>
<feature type="transmembrane region" description="Helical" evidence="9">
    <location>
        <begin position="98"/>
        <end position="117"/>
    </location>
</feature>
<name>A7SFG7_NEMVE</name>
<dbReference type="PhylomeDB" id="A7SFG7"/>
<dbReference type="HOGENOM" id="CLU_009579_3_3_1"/>
<evidence type="ECO:0000256" key="4">
    <source>
        <dbReference type="ARBA" id="ARBA00022989"/>
    </source>
</evidence>
<keyword evidence="5" id="KW-0297">G-protein coupled receptor</keyword>
<evidence type="ECO:0000256" key="3">
    <source>
        <dbReference type="ARBA" id="ARBA00022692"/>
    </source>
</evidence>
<dbReference type="InParanoid" id="A7SFG7"/>
<dbReference type="Gene3D" id="1.20.1070.10">
    <property type="entry name" value="Rhodopsin 7-helix transmembrane proteins"/>
    <property type="match status" value="1"/>
</dbReference>
<sequence>MTGVMVESVANSTLRVYYSKEASIVQATSLAVIMMVAVIGNTLNIIIVYRNYSMQTPRYLFIINMACGDLGVALLSMPFSLIASISRDWVLGSSFCQLHGFLGSFFFCVSIFTLTIMSIEQYYALVRPLSRAITIRRAWGMMFAVWALSAVISIEPIFGWGHFDYNSSTLSCGVAFPRRLSERLYLFLLVMIAFVTPLFIMGYAYIRIFVAVQKHTTRIAKYTSGGLEVIRLQRRITFTLLLVLFVFLFCWSPFVTLIALANQTPNVSHLPYGLGVAAYWCGFFNSSINPIIFVIRNERFREGYVEMLGAVWESLRCCLCKAPVWLKPKRFRRTWYLRQSIRHSGPPVALGSVNEPHELINEEP</sequence>
<keyword evidence="12" id="KW-1185">Reference proteome</keyword>
<keyword evidence="2" id="KW-1003">Cell membrane</keyword>
<dbReference type="EMBL" id="DS469644">
    <property type="protein sequence ID" value="EDO37556.1"/>
    <property type="molecule type" value="Genomic_DNA"/>
</dbReference>
<evidence type="ECO:0000256" key="9">
    <source>
        <dbReference type="SAM" id="Phobius"/>
    </source>
</evidence>
<proteinExistence type="predicted"/>
<protein>
    <recommendedName>
        <fullName evidence="10">G-protein coupled receptors family 1 profile domain-containing protein</fullName>
    </recommendedName>
</protein>
<dbReference type="OrthoDB" id="10034726at2759"/>
<evidence type="ECO:0000256" key="1">
    <source>
        <dbReference type="ARBA" id="ARBA00004651"/>
    </source>
</evidence>
<evidence type="ECO:0000259" key="10">
    <source>
        <dbReference type="PROSITE" id="PS50262"/>
    </source>
</evidence>
<feature type="domain" description="G-protein coupled receptors family 1 profile" evidence="10">
    <location>
        <begin position="40"/>
        <end position="293"/>
    </location>
</feature>
<evidence type="ECO:0000256" key="7">
    <source>
        <dbReference type="ARBA" id="ARBA00023170"/>
    </source>
</evidence>
<dbReference type="Proteomes" id="UP000001593">
    <property type="component" value="Unassembled WGS sequence"/>
</dbReference>
<comment type="subcellular location">
    <subcellularLocation>
        <location evidence="1">Cell membrane</location>
        <topology evidence="1">Multi-pass membrane protein</topology>
    </subcellularLocation>
</comment>
<dbReference type="PRINTS" id="PR00237">
    <property type="entry name" value="GPCRRHODOPSN"/>
</dbReference>
<keyword evidence="7" id="KW-0675">Receptor</keyword>
<dbReference type="OMA" id="AYWCGFF"/>
<dbReference type="InterPro" id="IPR017452">
    <property type="entry name" value="GPCR_Rhodpsn_7TM"/>
</dbReference>
<evidence type="ECO:0000313" key="12">
    <source>
        <dbReference type="Proteomes" id="UP000001593"/>
    </source>
</evidence>
<dbReference type="eggNOG" id="KOG3656">
    <property type="taxonomic scope" value="Eukaryota"/>
</dbReference>
<evidence type="ECO:0000256" key="6">
    <source>
        <dbReference type="ARBA" id="ARBA00023136"/>
    </source>
</evidence>
<reference evidence="11 12" key="1">
    <citation type="journal article" date="2007" name="Science">
        <title>Sea anemone genome reveals ancestral eumetazoan gene repertoire and genomic organization.</title>
        <authorList>
            <person name="Putnam N.H."/>
            <person name="Srivastava M."/>
            <person name="Hellsten U."/>
            <person name="Dirks B."/>
            <person name="Chapman J."/>
            <person name="Salamov A."/>
            <person name="Terry A."/>
            <person name="Shapiro H."/>
            <person name="Lindquist E."/>
            <person name="Kapitonov V.V."/>
            <person name="Jurka J."/>
            <person name="Genikhovich G."/>
            <person name="Grigoriev I.V."/>
            <person name="Lucas S.M."/>
            <person name="Steele R.E."/>
            <person name="Finnerty J.R."/>
            <person name="Technau U."/>
            <person name="Martindale M.Q."/>
            <person name="Rokhsar D.S."/>
        </authorList>
    </citation>
    <scope>NUCLEOTIDE SEQUENCE [LARGE SCALE GENOMIC DNA]</scope>
    <source>
        <strain evidence="12">CH2 X CH6</strain>
    </source>
</reference>
<feature type="transmembrane region" description="Helical" evidence="9">
    <location>
        <begin position="183"/>
        <end position="206"/>
    </location>
</feature>
<keyword evidence="4 9" id="KW-1133">Transmembrane helix</keyword>